<name>A0A0N4XAM7_HAEPC</name>
<proteinExistence type="predicted"/>
<accession>A0A0N4XAM7</accession>
<dbReference type="WBParaSite" id="HPLM_0002142201-mRNA-1">
    <property type="protein sequence ID" value="HPLM_0002142201-mRNA-1"/>
    <property type="gene ID" value="HPLM_0002142201"/>
</dbReference>
<protein>
    <submittedName>
        <fullName evidence="1">LAM_G_DOMAIN domain-containing protein</fullName>
    </submittedName>
</protein>
<sequence length="45" mass="5108">LGQEGPELQIRKNEGQVRGLIFRSSQLLSGNRHIIRVDLRSPILI</sequence>
<dbReference type="AlphaFoldDB" id="A0A0N4XAM7"/>
<evidence type="ECO:0000313" key="1">
    <source>
        <dbReference type="WBParaSite" id="HPLM_0002142201-mRNA-1"/>
    </source>
</evidence>
<reference evidence="1" key="1">
    <citation type="submission" date="2017-02" db="UniProtKB">
        <authorList>
            <consortium name="WormBaseParasite"/>
        </authorList>
    </citation>
    <scope>IDENTIFICATION</scope>
</reference>
<organism evidence="1">
    <name type="scientific">Haemonchus placei</name>
    <name type="common">Barber's pole worm</name>
    <dbReference type="NCBI Taxonomy" id="6290"/>
    <lineage>
        <taxon>Eukaryota</taxon>
        <taxon>Metazoa</taxon>
        <taxon>Ecdysozoa</taxon>
        <taxon>Nematoda</taxon>
        <taxon>Chromadorea</taxon>
        <taxon>Rhabditida</taxon>
        <taxon>Rhabditina</taxon>
        <taxon>Rhabditomorpha</taxon>
        <taxon>Strongyloidea</taxon>
        <taxon>Trichostrongylidae</taxon>
        <taxon>Haemonchus</taxon>
    </lineage>
</organism>